<protein>
    <submittedName>
        <fullName evidence="1">Thioredoxin reductase</fullName>
        <ecNumber evidence="1">1.8.1.9</ecNumber>
    </submittedName>
</protein>
<keyword evidence="1" id="KW-0560">Oxidoreductase</keyword>
<dbReference type="GO" id="GO:0004791">
    <property type="term" value="F:thioredoxin-disulfide reductase (NADPH) activity"/>
    <property type="evidence" value="ECO:0007669"/>
    <property type="project" value="UniProtKB-EC"/>
</dbReference>
<evidence type="ECO:0000313" key="1">
    <source>
        <dbReference type="EMBL" id="CUS42077.1"/>
    </source>
</evidence>
<accession>A0A160TF83</accession>
<gene>
    <name evidence="1" type="ORF">MGWOODY_Tha1359</name>
</gene>
<name>A0A160TF83_9ZZZZ</name>
<proteinExistence type="predicted"/>
<dbReference type="AlphaFoldDB" id="A0A160TF83"/>
<organism evidence="1">
    <name type="scientific">hydrothermal vent metagenome</name>
    <dbReference type="NCBI Taxonomy" id="652676"/>
    <lineage>
        <taxon>unclassified sequences</taxon>
        <taxon>metagenomes</taxon>
        <taxon>ecological metagenomes</taxon>
    </lineage>
</organism>
<dbReference type="EMBL" id="CZQC01000061">
    <property type="protein sequence ID" value="CUS42077.1"/>
    <property type="molecule type" value="Genomic_DNA"/>
</dbReference>
<dbReference type="EC" id="1.8.1.9" evidence="1"/>
<sequence length="167" mass="18460">MIGRLGEIAPRDFVEKCGITFPSDKPDAIPVLSSKYESNVLGLYIIGALAGYPLIKQAMNQGYDVIEFILGNNIRPVDHESLAALLCFLIIVMWKTLLNCSSRFLHLCVINNLCCHTQICAGTQHKNGHFDADACSFKKHVLHEAAASGKPIIWSFLLGWCGIKHSF</sequence>
<reference evidence="1" key="1">
    <citation type="submission" date="2015-10" db="EMBL/GenBank/DDBJ databases">
        <authorList>
            <person name="Gilbert D.G."/>
        </authorList>
    </citation>
    <scope>NUCLEOTIDE SEQUENCE</scope>
</reference>